<comment type="catalytic activity">
    <reaction evidence="8">
        <text>Cd(2+)(in) + ATP + H2O = Cd(2+)(out) + ADP + phosphate + H(+)</text>
        <dbReference type="Rhea" id="RHEA:12132"/>
        <dbReference type="ChEBI" id="CHEBI:15377"/>
        <dbReference type="ChEBI" id="CHEBI:15378"/>
        <dbReference type="ChEBI" id="CHEBI:30616"/>
        <dbReference type="ChEBI" id="CHEBI:43474"/>
        <dbReference type="ChEBI" id="CHEBI:48775"/>
        <dbReference type="ChEBI" id="CHEBI:456216"/>
        <dbReference type="EC" id="7.2.2.21"/>
    </reaction>
</comment>
<gene>
    <name evidence="11" type="primary">cadA</name>
    <name evidence="11" type="ORF">FYJ26_05680</name>
</gene>
<dbReference type="InterPro" id="IPR018303">
    <property type="entry name" value="ATPase_P-typ_P_site"/>
</dbReference>
<dbReference type="Pfam" id="PF00702">
    <property type="entry name" value="Hydrolase"/>
    <property type="match status" value="1"/>
</dbReference>
<dbReference type="PRINTS" id="PR00119">
    <property type="entry name" value="CATATPASE"/>
</dbReference>
<evidence type="ECO:0000256" key="4">
    <source>
        <dbReference type="ARBA" id="ARBA00022692"/>
    </source>
</evidence>
<feature type="domain" description="P-type ATPase A" evidence="10">
    <location>
        <begin position="124"/>
        <end position="224"/>
    </location>
</feature>
<dbReference type="InterPro" id="IPR023214">
    <property type="entry name" value="HAD_sf"/>
</dbReference>
<keyword evidence="9" id="KW-1003">Cell membrane</keyword>
<keyword evidence="11" id="KW-0378">Hydrolase</keyword>
<dbReference type="Gene3D" id="3.40.1110.10">
    <property type="entry name" value="Calcium-transporting ATPase, cytoplasmic domain N"/>
    <property type="match status" value="1"/>
</dbReference>
<dbReference type="EC" id="7.2.2.21" evidence="7"/>
<reference evidence="11 12" key="1">
    <citation type="submission" date="2019-08" db="EMBL/GenBank/DDBJ databases">
        <title>In-depth cultivation of the pig gut microbiome towards novel bacterial diversity and tailored functional studies.</title>
        <authorList>
            <person name="Wylensek D."/>
            <person name="Hitch T.C.A."/>
            <person name="Clavel T."/>
        </authorList>
    </citation>
    <scope>NUCLEOTIDE SEQUENCE [LARGE SCALE GENOMIC DNA]</scope>
    <source>
        <strain evidence="11 12">WCA-380-WT-2B</strain>
    </source>
</reference>
<organism evidence="11 12">
    <name type="scientific">Anaerococcus porci</name>
    <dbReference type="NCBI Taxonomy" id="2652269"/>
    <lineage>
        <taxon>Bacteria</taxon>
        <taxon>Bacillati</taxon>
        <taxon>Bacillota</taxon>
        <taxon>Tissierellia</taxon>
        <taxon>Tissierellales</taxon>
        <taxon>Peptoniphilaceae</taxon>
        <taxon>Anaerococcus</taxon>
    </lineage>
</organism>
<dbReference type="GO" id="GO:0046872">
    <property type="term" value="F:metal ion binding"/>
    <property type="evidence" value="ECO:0007669"/>
    <property type="project" value="UniProtKB-KW"/>
</dbReference>
<keyword evidence="9" id="KW-0479">Metal-binding</keyword>
<evidence type="ECO:0000256" key="5">
    <source>
        <dbReference type="ARBA" id="ARBA00022989"/>
    </source>
</evidence>
<evidence type="ECO:0000256" key="9">
    <source>
        <dbReference type="RuleBase" id="RU362081"/>
    </source>
</evidence>
<dbReference type="InterPro" id="IPR023298">
    <property type="entry name" value="ATPase_P-typ_TM_dom_sf"/>
</dbReference>
<evidence type="ECO:0000313" key="11">
    <source>
        <dbReference type="EMBL" id="MSS77908.1"/>
    </source>
</evidence>
<keyword evidence="6 9" id="KW-0472">Membrane</keyword>
<evidence type="ECO:0000256" key="3">
    <source>
        <dbReference type="ARBA" id="ARBA00022539"/>
    </source>
</evidence>
<dbReference type="RefSeq" id="WP_154540520.1">
    <property type="nucleotide sequence ID" value="NZ_VULQ01000005.1"/>
</dbReference>
<dbReference type="InterPro" id="IPR008250">
    <property type="entry name" value="ATPase_P-typ_transduc_dom_A_sf"/>
</dbReference>
<dbReference type="NCBIfam" id="TIGR01512">
    <property type="entry name" value="ATPase-IB2_Cd"/>
    <property type="match status" value="1"/>
</dbReference>
<comment type="subcellular location">
    <subcellularLocation>
        <location evidence="9">Cell membrane</location>
    </subcellularLocation>
    <subcellularLocation>
        <location evidence="1">Membrane</location>
        <topology evidence="1">Multi-pass membrane protein</topology>
    </subcellularLocation>
</comment>
<keyword evidence="9" id="KW-0067">ATP-binding</keyword>
<dbReference type="EMBL" id="VULQ01000005">
    <property type="protein sequence ID" value="MSS77908.1"/>
    <property type="molecule type" value="Genomic_DNA"/>
</dbReference>
<dbReference type="SUPFAM" id="SSF56784">
    <property type="entry name" value="HAD-like"/>
    <property type="match status" value="1"/>
</dbReference>
<keyword evidence="4 9" id="KW-0812">Transmembrane</keyword>
<feature type="transmembrane region" description="Helical" evidence="9">
    <location>
        <begin position="276"/>
        <end position="300"/>
    </location>
</feature>
<dbReference type="AlphaFoldDB" id="A0A6N7VEM8"/>
<evidence type="ECO:0000256" key="6">
    <source>
        <dbReference type="ARBA" id="ARBA00023136"/>
    </source>
</evidence>
<sequence>MEVFKNMSKENKVNLLRLLFFTIISFILYRYYSHVGKKFSIVMGFLIVYLLLGGEIFQRGIYSITHGNSMDENFLITIATFIAFLLGQYEEALAVLIFYSFGEVFEDIATDKSRDNIKSLMDIVPQKAQKVNPDGTFTEVDIEDIEIGDIILASDGEKIAVDGIVIDGEGLLDTSSLTGESLPKSIKSGSKILSSSILSSGIIRYRASKVFDDSIANKIIELIEESNERKSDSERLITRFAKIYTPIVVALATFIAIVPPLLGFGLREYLLRAGTFLIIACPCALVISIPLTYISGLGLASKNKILLKGSNFFEKIMDSDTLFTDKTGTLTKGEFDIETIVYYTDYSKNLILDYIYNLEKLSNHPIAKSIVNSLNRNDNPSYFIASKNIIGMGVWARTYENNEIKIGSADFVGEVDNTNGKAVYMTINNLLVCKIILQDKLKDDAKETIDDIRENFNQIAVLSGDDEKAVIEVAKELGIGYCAKLLPDEKLELLRDEQKKGHSVIYLGDGINDGPILKSADVGISMGQTASDLAIEASDILIVNGEVSKIKDLIKISKIVDKTAKENLSFILLAKIIILILGLFGYAPMWLAVFGDVGVSIIATLWAMRILNKKI</sequence>
<proteinExistence type="inferred from homology"/>
<dbReference type="Proteomes" id="UP000441925">
    <property type="component" value="Unassembled WGS sequence"/>
</dbReference>
<dbReference type="NCBIfam" id="TIGR01525">
    <property type="entry name" value="ATPase-IB_hvy"/>
    <property type="match status" value="1"/>
</dbReference>
<feature type="transmembrane region" description="Helical" evidence="9">
    <location>
        <begin position="39"/>
        <end position="62"/>
    </location>
</feature>
<dbReference type="InterPro" id="IPR036412">
    <property type="entry name" value="HAD-like_sf"/>
</dbReference>
<dbReference type="PRINTS" id="PR00120">
    <property type="entry name" value="HATPASE"/>
</dbReference>
<dbReference type="GO" id="GO:0005524">
    <property type="term" value="F:ATP binding"/>
    <property type="evidence" value="ECO:0007669"/>
    <property type="project" value="UniProtKB-UniRule"/>
</dbReference>
<keyword evidence="5 9" id="KW-1133">Transmembrane helix</keyword>
<protein>
    <recommendedName>
        <fullName evidence="7">Cd(2+)-exporting ATPase</fullName>
        <ecNumber evidence="7">7.2.2.21</ecNumber>
    </recommendedName>
</protein>
<dbReference type="PANTHER" id="PTHR48085:SF5">
    <property type="entry name" value="CADMIUM_ZINC-TRANSPORTING ATPASE HMA4-RELATED"/>
    <property type="match status" value="1"/>
</dbReference>
<evidence type="ECO:0000259" key="10">
    <source>
        <dbReference type="Pfam" id="PF00122"/>
    </source>
</evidence>
<dbReference type="SUPFAM" id="SSF81653">
    <property type="entry name" value="Calcium ATPase, transduction domain A"/>
    <property type="match status" value="1"/>
</dbReference>
<dbReference type="InterPro" id="IPR059000">
    <property type="entry name" value="ATPase_P-type_domA"/>
</dbReference>
<dbReference type="GO" id="GO:0005886">
    <property type="term" value="C:plasma membrane"/>
    <property type="evidence" value="ECO:0007669"/>
    <property type="project" value="UniProtKB-SubCell"/>
</dbReference>
<evidence type="ECO:0000256" key="1">
    <source>
        <dbReference type="ARBA" id="ARBA00004141"/>
    </source>
</evidence>
<dbReference type="Gene3D" id="3.40.50.1000">
    <property type="entry name" value="HAD superfamily/HAD-like"/>
    <property type="match status" value="1"/>
</dbReference>
<comment type="similarity">
    <text evidence="2 9">Belongs to the cation transport ATPase (P-type) (TC 3.A.3) family. Type IB subfamily.</text>
</comment>
<feature type="transmembrane region" description="Helical" evidence="9">
    <location>
        <begin position="593"/>
        <end position="611"/>
    </location>
</feature>
<dbReference type="GO" id="GO:0008551">
    <property type="term" value="F:P-type cadmium transporter activity"/>
    <property type="evidence" value="ECO:0007669"/>
    <property type="project" value="UniProtKB-EC"/>
</dbReference>
<dbReference type="PROSITE" id="PS00154">
    <property type="entry name" value="ATPASE_E1_E2"/>
    <property type="match status" value="1"/>
</dbReference>
<dbReference type="SUPFAM" id="SSF81665">
    <property type="entry name" value="Calcium ATPase, transmembrane domain M"/>
    <property type="match status" value="1"/>
</dbReference>
<evidence type="ECO:0000313" key="12">
    <source>
        <dbReference type="Proteomes" id="UP000441925"/>
    </source>
</evidence>
<dbReference type="InterPro" id="IPR051014">
    <property type="entry name" value="Cation_Transport_ATPase_IB"/>
</dbReference>
<dbReference type="PANTHER" id="PTHR48085">
    <property type="entry name" value="CADMIUM/ZINC-TRANSPORTING ATPASE HMA2-RELATED"/>
    <property type="match status" value="1"/>
</dbReference>
<evidence type="ECO:0000256" key="7">
    <source>
        <dbReference type="ARBA" id="ARBA00039103"/>
    </source>
</evidence>
<name>A0A6N7VEM8_9FIRM</name>
<dbReference type="InterPro" id="IPR023299">
    <property type="entry name" value="ATPase_P-typ_cyto_dom_N"/>
</dbReference>
<comment type="caution">
    <text evidence="11">The sequence shown here is derived from an EMBL/GenBank/DDBJ whole genome shotgun (WGS) entry which is preliminary data.</text>
</comment>
<dbReference type="GO" id="GO:0016887">
    <property type="term" value="F:ATP hydrolysis activity"/>
    <property type="evidence" value="ECO:0007669"/>
    <property type="project" value="InterPro"/>
</dbReference>
<evidence type="ECO:0000256" key="2">
    <source>
        <dbReference type="ARBA" id="ARBA00006024"/>
    </source>
</evidence>
<keyword evidence="3" id="KW-0104">Cadmium</keyword>
<keyword evidence="12" id="KW-1185">Reference proteome</keyword>
<keyword evidence="9" id="KW-0547">Nucleotide-binding</keyword>
<evidence type="ECO:0000256" key="8">
    <source>
        <dbReference type="ARBA" id="ARBA00049338"/>
    </source>
</evidence>
<feature type="transmembrane region" description="Helical" evidence="9">
    <location>
        <begin position="243"/>
        <end position="264"/>
    </location>
</feature>
<accession>A0A6N7VEM8</accession>
<dbReference type="NCBIfam" id="TIGR01494">
    <property type="entry name" value="ATPase_P-type"/>
    <property type="match status" value="1"/>
</dbReference>
<feature type="transmembrane region" description="Helical" evidence="9">
    <location>
        <begin position="568"/>
        <end position="587"/>
    </location>
</feature>
<feature type="transmembrane region" description="Helical" evidence="9">
    <location>
        <begin position="15"/>
        <end position="32"/>
    </location>
</feature>
<dbReference type="InterPro" id="IPR001757">
    <property type="entry name" value="P_typ_ATPase"/>
</dbReference>
<feature type="transmembrane region" description="Helical" evidence="9">
    <location>
        <begin position="74"/>
        <end position="99"/>
    </location>
</feature>
<dbReference type="Pfam" id="PF00122">
    <property type="entry name" value="E1-E2_ATPase"/>
    <property type="match status" value="1"/>
</dbReference>
<dbReference type="InterPro" id="IPR027256">
    <property type="entry name" value="P-typ_ATPase_IB"/>
</dbReference>
<dbReference type="Gene3D" id="2.70.150.10">
    <property type="entry name" value="Calcium-transporting ATPase, cytoplasmic transduction domain A"/>
    <property type="match status" value="1"/>
</dbReference>